<keyword evidence="7 13" id="KW-0479">Metal-binding</keyword>
<evidence type="ECO:0000256" key="5">
    <source>
        <dbReference type="ARBA" id="ARBA00022617"/>
    </source>
</evidence>
<sequence length="534" mass="60385">MISHLLASIIAPLLGYVVFYVAKFLYHDLTSPLRGMRGPQSPSLILGNFMQIADDGLVMERWRQEYGPNFVFTGLFNVRQLHTSDIKAIAHIISRSGVYRKDPAGLYSARRFFGNGLLSAELSDHTRQRKVMNPAFGSAQLREMLDVFMDKSTKLRDIWDGQITETNATPTIEVFSWLRRMTLDIIGEAGFNYEFDALYDKSTELNQVFTQLSRARTSPRVSAFRFAQAMIPILRLLPAPESRDFDAPRNEMFRIGKQLVQQTKLVSSEINANGEPLSRRRDLLSLLINANVAADVPEHQRLSEEEVVGQIPTFFIAGHGTTSVATAWALHALSINRGAQEKLREELLTIPSEIPTMDELNSLVYLDSVVRETMRLYSPIVSVERMAMQDDVLPLSTPYVDSTGAIHDSLRIRKGQMIHIATLAVNTDKEIWGLDASEFKPERWERVPKAASAVPGIWANLLTFFAGPHNCIGFRFSLLEQKAVLFTLIRAFEFEKTVPNGRIVRSSTPLQRPIVLDDPKKTHQLPLTVKRYRI</sequence>
<evidence type="ECO:0000256" key="14">
    <source>
        <dbReference type="SAM" id="Phobius"/>
    </source>
</evidence>
<keyword evidence="16" id="KW-1185">Reference proteome</keyword>
<keyword evidence="8 14" id="KW-1133">Transmembrane helix</keyword>
<keyword evidence="11" id="KW-0503">Monooxygenase</keyword>
<gene>
    <name evidence="15" type="ORF">B0H16DRAFT_1515746</name>
</gene>
<accession>A0AAD7JS77</accession>
<comment type="pathway">
    <text evidence="3">Secondary metabolite biosynthesis; terpenoid biosynthesis.</text>
</comment>
<dbReference type="PANTHER" id="PTHR24305:SF166">
    <property type="entry name" value="CYTOCHROME P450 12A4, MITOCHONDRIAL-RELATED"/>
    <property type="match status" value="1"/>
</dbReference>
<evidence type="ECO:0000313" key="16">
    <source>
        <dbReference type="Proteomes" id="UP001215598"/>
    </source>
</evidence>
<dbReference type="Gene3D" id="1.10.630.10">
    <property type="entry name" value="Cytochrome P450"/>
    <property type="match status" value="1"/>
</dbReference>
<evidence type="ECO:0000313" key="15">
    <source>
        <dbReference type="EMBL" id="KAJ7770523.1"/>
    </source>
</evidence>
<dbReference type="GO" id="GO:0004497">
    <property type="term" value="F:monooxygenase activity"/>
    <property type="evidence" value="ECO:0007669"/>
    <property type="project" value="UniProtKB-KW"/>
</dbReference>
<evidence type="ECO:0000256" key="1">
    <source>
        <dbReference type="ARBA" id="ARBA00001971"/>
    </source>
</evidence>
<dbReference type="Proteomes" id="UP001215598">
    <property type="component" value="Unassembled WGS sequence"/>
</dbReference>
<evidence type="ECO:0000256" key="2">
    <source>
        <dbReference type="ARBA" id="ARBA00004370"/>
    </source>
</evidence>
<dbReference type="SUPFAM" id="SSF48264">
    <property type="entry name" value="Cytochrome P450"/>
    <property type="match status" value="1"/>
</dbReference>
<comment type="similarity">
    <text evidence="4">Belongs to the cytochrome P450 family.</text>
</comment>
<feature type="binding site" description="axial binding residue" evidence="13">
    <location>
        <position position="471"/>
    </location>
    <ligand>
        <name>heme</name>
        <dbReference type="ChEBI" id="CHEBI:30413"/>
    </ligand>
    <ligandPart>
        <name>Fe</name>
        <dbReference type="ChEBI" id="CHEBI:18248"/>
    </ligandPart>
</feature>
<protein>
    <submittedName>
        <fullName evidence="15">Cytochrome P450</fullName>
    </submittedName>
</protein>
<proteinExistence type="inferred from homology"/>
<dbReference type="InterPro" id="IPR001128">
    <property type="entry name" value="Cyt_P450"/>
</dbReference>
<dbReference type="InterPro" id="IPR050121">
    <property type="entry name" value="Cytochrome_P450_monoxygenase"/>
</dbReference>
<evidence type="ECO:0000256" key="13">
    <source>
        <dbReference type="PIRSR" id="PIRSR602403-1"/>
    </source>
</evidence>
<evidence type="ECO:0000256" key="10">
    <source>
        <dbReference type="ARBA" id="ARBA00023004"/>
    </source>
</evidence>
<dbReference type="EMBL" id="JARKIB010000016">
    <property type="protein sequence ID" value="KAJ7770523.1"/>
    <property type="molecule type" value="Genomic_DNA"/>
</dbReference>
<evidence type="ECO:0000256" key="6">
    <source>
        <dbReference type="ARBA" id="ARBA00022692"/>
    </source>
</evidence>
<dbReference type="GO" id="GO:0005506">
    <property type="term" value="F:iron ion binding"/>
    <property type="evidence" value="ECO:0007669"/>
    <property type="project" value="InterPro"/>
</dbReference>
<dbReference type="GO" id="GO:0016705">
    <property type="term" value="F:oxidoreductase activity, acting on paired donors, with incorporation or reduction of molecular oxygen"/>
    <property type="evidence" value="ECO:0007669"/>
    <property type="project" value="InterPro"/>
</dbReference>
<dbReference type="PANTHER" id="PTHR24305">
    <property type="entry name" value="CYTOCHROME P450"/>
    <property type="match status" value="1"/>
</dbReference>
<evidence type="ECO:0000256" key="12">
    <source>
        <dbReference type="ARBA" id="ARBA00023136"/>
    </source>
</evidence>
<keyword evidence="6 14" id="KW-0812">Transmembrane</keyword>
<name>A0AAD7JS77_9AGAR</name>
<dbReference type="Pfam" id="PF00067">
    <property type="entry name" value="p450"/>
    <property type="match status" value="1"/>
</dbReference>
<reference evidence="15" key="1">
    <citation type="submission" date="2023-03" db="EMBL/GenBank/DDBJ databases">
        <title>Massive genome expansion in bonnet fungi (Mycena s.s.) driven by repeated elements and novel gene families across ecological guilds.</title>
        <authorList>
            <consortium name="Lawrence Berkeley National Laboratory"/>
            <person name="Harder C.B."/>
            <person name="Miyauchi S."/>
            <person name="Viragh M."/>
            <person name="Kuo A."/>
            <person name="Thoen E."/>
            <person name="Andreopoulos B."/>
            <person name="Lu D."/>
            <person name="Skrede I."/>
            <person name="Drula E."/>
            <person name="Henrissat B."/>
            <person name="Morin E."/>
            <person name="Kohler A."/>
            <person name="Barry K."/>
            <person name="LaButti K."/>
            <person name="Morin E."/>
            <person name="Salamov A."/>
            <person name="Lipzen A."/>
            <person name="Mereny Z."/>
            <person name="Hegedus B."/>
            <person name="Baldrian P."/>
            <person name="Stursova M."/>
            <person name="Weitz H."/>
            <person name="Taylor A."/>
            <person name="Grigoriev I.V."/>
            <person name="Nagy L.G."/>
            <person name="Martin F."/>
            <person name="Kauserud H."/>
        </authorList>
    </citation>
    <scope>NUCLEOTIDE SEQUENCE</scope>
    <source>
        <strain evidence="15">CBHHK182m</strain>
    </source>
</reference>
<evidence type="ECO:0000256" key="9">
    <source>
        <dbReference type="ARBA" id="ARBA00023002"/>
    </source>
</evidence>
<comment type="caution">
    <text evidence="15">The sequence shown here is derived from an EMBL/GenBank/DDBJ whole genome shotgun (WGS) entry which is preliminary data.</text>
</comment>
<dbReference type="PRINTS" id="PR00385">
    <property type="entry name" value="P450"/>
</dbReference>
<keyword evidence="12 14" id="KW-0472">Membrane</keyword>
<keyword evidence="10 13" id="KW-0408">Iron</keyword>
<evidence type="ECO:0000256" key="11">
    <source>
        <dbReference type="ARBA" id="ARBA00023033"/>
    </source>
</evidence>
<evidence type="ECO:0000256" key="8">
    <source>
        <dbReference type="ARBA" id="ARBA00022989"/>
    </source>
</evidence>
<evidence type="ECO:0000256" key="3">
    <source>
        <dbReference type="ARBA" id="ARBA00004721"/>
    </source>
</evidence>
<dbReference type="GO" id="GO:0016020">
    <property type="term" value="C:membrane"/>
    <property type="evidence" value="ECO:0007669"/>
    <property type="project" value="UniProtKB-SubCell"/>
</dbReference>
<comment type="subcellular location">
    <subcellularLocation>
        <location evidence="2">Membrane</location>
    </subcellularLocation>
</comment>
<keyword evidence="5 13" id="KW-0349">Heme</keyword>
<organism evidence="15 16">
    <name type="scientific">Mycena metata</name>
    <dbReference type="NCBI Taxonomy" id="1033252"/>
    <lineage>
        <taxon>Eukaryota</taxon>
        <taxon>Fungi</taxon>
        <taxon>Dikarya</taxon>
        <taxon>Basidiomycota</taxon>
        <taxon>Agaricomycotina</taxon>
        <taxon>Agaricomycetes</taxon>
        <taxon>Agaricomycetidae</taxon>
        <taxon>Agaricales</taxon>
        <taxon>Marasmiineae</taxon>
        <taxon>Mycenaceae</taxon>
        <taxon>Mycena</taxon>
    </lineage>
</organism>
<feature type="transmembrane region" description="Helical" evidence="14">
    <location>
        <begin position="6"/>
        <end position="26"/>
    </location>
</feature>
<dbReference type="AlphaFoldDB" id="A0AAD7JS77"/>
<dbReference type="InterPro" id="IPR002403">
    <property type="entry name" value="Cyt_P450_E_grp-IV"/>
</dbReference>
<evidence type="ECO:0000256" key="4">
    <source>
        <dbReference type="ARBA" id="ARBA00010617"/>
    </source>
</evidence>
<keyword evidence="9" id="KW-0560">Oxidoreductase</keyword>
<evidence type="ECO:0000256" key="7">
    <source>
        <dbReference type="ARBA" id="ARBA00022723"/>
    </source>
</evidence>
<dbReference type="PRINTS" id="PR00465">
    <property type="entry name" value="EP450IV"/>
</dbReference>
<dbReference type="InterPro" id="IPR036396">
    <property type="entry name" value="Cyt_P450_sf"/>
</dbReference>
<dbReference type="GO" id="GO:0020037">
    <property type="term" value="F:heme binding"/>
    <property type="evidence" value="ECO:0007669"/>
    <property type="project" value="InterPro"/>
</dbReference>
<comment type="cofactor">
    <cofactor evidence="1 13">
        <name>heme</name>
        <dbReference type="ChEBI" id="CHEBI:30413"/>
    </cofactor>
</comment>